<reference evidence="2" key="1">
    <citation type="journal article" date="2021" name="PeerJ">
        <title>Extensive microbial diversity within the chicken gut microbiome revealed by metagenomics and culture.</title>
        <authorList>
            <person name="Gilroy R."/>
            <person name="Ravi A."/>
            <person name="Getino M."/>
            <person name="Pursley I."/>
            <person name="Horton D.L."/>
            <person name="Alikhan N.F."/>
            <person name="Baker D."/>
            <person name="Gharbi K."/>
            <person name="Hall N."/>
            <person name="Watson M."/>
            <person name="Adriaenssens E.M."/>
            <person name="Foster-Nyarko E."/>
            <person name="Jarju S."/>
            <person name="Secka A."/>
            <person name="Antonio M."/>
            <person name="Oren A."/>
            <person name="Chaudhuri R.R."/>
            <person name="La Ragione R."/>
            <person name="Hildebrand F."/>
            <person name="Pallen M.J."/>
        </authorList>
    </citation>
    <scope>NUCLEOTIDE SEQUENCE</scope>
    <source>
        <strain evidence="2">CHK199-9574</strain>
    </source>
</reference>
<evidence type="ECO:0000313" key="3">
    <source>
        <dbReference type="Proteomes" id="UP000824135"/>
    </source>
</evidence>
<evidence type="ECO:0000256" key="1">
    <source>
        <dbReference type="SAM" id="Phobius"/>
    </source>
</evidence>
<keyword evidence="1" id="KW-0812">Transmembrane</keyword>
<comment type="caution">
    <text evidence="2">The sequence shown here is derived from an EMBL/GenBank/DDBJ whole genome shotgun (WGS) entry which is preliminary data.</text>
</comment>
<dbReference type="Pfam" id="PF07456">
    <property type="entry name" value="Hpre_diP_synt_I"/>
    <property type="match status" value="1"/>
</dbReference>
<gene>
    <name evidence="2" type="ORF">H9728_03210</name>
</gene>
<name>A0A9D2CG85_9FIRM</name>
<evidence type="ECO:0000313" key="2">
    <source>
        <dbReference type="EMBL" id="HIY78031.1"/>
    </source>
</evidence>
<dbReference type="InterPro" id="IPR010898">
    <property type="entry name" value="Hpre_diP_synth_I"/>
</dbReference>
<dbReference type="AlphaFoldDB" id="A0A9D2CG85"/>
<dbReference type="PIRSF" id="PIRSF027391">
    <property type="entry name" value="Hpre_diP_synt_I"/>
    <property type="match status" value="1"/>
</dbReference>
<reference evidence="2" key="2">
    <citation type="submission" date="2021-04" db="EMBL/GenBank/DDBJ databases">
        <authorList>
            <person name="Gilroy R."/>
        </authorList>
    </citation>
    <scope>NUCLEOTIDE SEQUENCE</scope>
    <source>
        <strain evidence="2">CHK199-9574</strain>
    </source>
</reference>
<keyword evidence="1" id="KW-1133">Transmembrane helix</keyword>
<feature type="transmembrane region" description="Helical" evidence="1">
    <location>
        <begin position="70"/>
        <end position="103"/>
    </location>
</feature>
<accession>A0A9D2CG85</accession>
<keyword evidence="1" id="KW-0472">Membrane</keyword>
<dbReference type="Proteomes" id="UP000824135">
    <property type="component" value="Unassembled WGS sequence"/>
</dbReference>
<feature type="transmembrane region" description="Helical" evidence="1">
    <location>
        <begin position="38"/>
        <end position="58"/>
    </location>
</feature>
<protein>
    <submittedName>
        <fullName evidence="2">Gx transporter family protein</fullName>
    </submittedName>
</protein>
<dbReference type="InterPro" id="IPR014535">
    <property type="entry name" value="Hpre_diP_synt_I"/>
</dbReference>
<feature type="transmembrane region" description="Helical" evidence="1">
    <location>
        <begin position="109"/>
        <end position="131"/>
    </location>
</feature>
<sequence>MKAKRTARRVAVLAALLALASVLFIVESLLPPLLPMAPYVKIGLANAVVLFVIAVFGVRDGFIFILAKNLLTALITGGTFALAFNLAGSISAYLVMAGLYLALFPKISLLSVSVAGAAVNNIARTAVGVLLMEAKSLYLQLPVVSIFGACAGIIVGALTIFMVKYLPERLTKFG</sequence>
<proteinExistence type="predicted"/>
<organism evidence="2 3">
    <name type="scientific">Candidatus Borkfalkia excrementavium</name>
    <dbReference type="NCBI Taxonomy" id="2838505"/>
    <lineage>
        <taxon>Bacteria</taxon>
        <taxon>Bacillati</taxon>
        <taxon>Bacillota</taxon>
        <taxon>Clostridia</taxon>
        <taxon>Christensenellales</taxon>
        <taxon>Christensenellaceae</taxon>
        <taxon>Candidatus Borkfalkia</taxon>
    </lineage>
</organism>
<feature type="transmembrane region" description="Helical" evidence="1">
    <location>
        <begin position="143"/>
        <end position="166"/>
    </location>
</feature>
<dbReference type="EMBL" id="DXCO01000026">
    <property type="protein sequence ID" value="HIY78031.1"/>
    <property type="molecule type" value="Genomic_DNA"/>
</dbReference>
<dbReference type="Gene3D" id="1.10.1760.20">
    <property type="match status" value="1"/>
</dbReference>